<dbReference type="EMBL" id="PYAW01000002">
    <property type="protein sequence ID" value="PSL47174.1"/>
    <property type="molecule type" value="Genomic_DNA"/>
</dbReference>
<dbReference type="AlphaFoldDB" id="A0A2P8HLS7"/>
<comment type="caution">
    <text evidence="3">The sequence shown here is derived from an EMBL/GenBank/DDBJ whole genome shotgun (WGS) entry which is preliminary data.</text>
</comment>
<comment type="similarity">
    <text evidence="1">Belongs to the short-chain dehydrogenases/reductases (SDR) family.</text>
</comment>
<keyword evidence="2" id="KW-0560">Oxidoreductase</keyword>
<evidence type="ECO:0000256" key="2">
    <source>
        <dbReference type="ARBA" id="ARBA00023002"/>
    </source>
</evidence>
<dbReference type="RefSeq" id="WP_106527652.1">
    <property type="nucleotide sequence ID" value="NZ_PYAW01000002.1"/>
</dbReference>
<dbReference type="InterPro" id="IPR002347">
    <property type="entry name" value="SDR_fam"/>
</dbReference>
<name>A0A2P8HLS7_CHINA</name>
<dbReference type="PANTHER" id="PTHR48107:SF7">
    <property type="entry name" value="RE15974P"/>
    <property type="match status" value="1"/>
</dbReference>
<proteinExistence type="inferred from homology"/>
<evidence type="ECO:0000313" key="4">
    <source>
        <dbReference type="Proteomes" id="UP000240971"/>
    </source>
</evidence>
<dbReference type="Pfam" id="PF13561">
    <property type="entry name" value="adh_short_C2"/>
    <property type="match status" value="1"/>
</dbReference>
<dbReference type="OrthoDB" id="9788235at2"/>
<dbReference type="Gene3D" id="3.40.50.720">
    <property type="entry name" value="NAD(P)-binding Rossmann-like Domain"/>
    <property type="match status" value="1"/>
</dbReference>
<dbReference type="PRINTS" id="PR00080">
    <property type="entry name" value="SDRFAMILY"/>
</dbReference>
<evidence type="ECO:0000313" key="3">
    <source>
        <dbReference type="EMBL" id="PSL47174.1"/>
    </source>
</evidence>
<gene>
    <name evidence="3" type="ORF">CLV51_10219</name>
</gene>
<dbReference type="GO" id="GO:0016614">
    <property type="term" value="F:oxidoreductase activity, acting on CH-OH group of donors"/>
    <property type="evidence" value="ECO:0007669"/>
    <property type="project" value="UniProtKB-ARBA"/>
</dbReference>
<organism evidence="3 4">
    <name type="scientific">Chitinophaga niastensis</name>
    <dbReference type="NCBI Taxonomy" id="536980"/>
    <lineage>
        <taxon>Bacteria</taxon>
        <taxon>Pseudomonadati</taxon>
        <taxon>Bacteroidota</taxon>
        <taxon>Chitinophagia</taxon>
        <taxon>Chitinophagales</taxon>
        <taxon>Chitinophagaceae</taxon>
        <taxon>Chitinophaga</taxon>
    </lineage>
</organism>
<dbReference type="FunFam" id="3.40.50.720:FF:000084">
    <property type="entry name" value="Short-chain dehydrogenase reductase"/>
    <property type="match status" value="1"/>
</dbReference>
<protein>
    <submittedName>
        <fullName evidence="3">3-oxoacyl-[acyl-carrier protein] reductase</fullName>
    </submittedName>
</protein>
<sequence length="244" mass="25942">MKTQKTAIVTGASRGIGKAIALKLGQEGYAVVVNYVSSEQDALSVVQEIKGNNGQAIAIKANVASFPDMERLFAETAATFGGIDIVVNNAGVSKVKTMIESDDELFDYLFNVNVRGTLHSFKCAAKYVRNGGRIINFSSTAVATATPNLGVYIGAKAAVEAFTKVFAKELRGKNITVNTIAPGLIKSEMFFEGKTAEQIQHMSTLSPLERLGEVSEIANVVSFLASQEASWVNGQTIRVNGGIA</sequence>
<reference evidence="3 4" key="1">
    <citation type="submission" date="2018-03" db="EMBL/GenBank/DDBJ databases">
        <title>Genomic Encyclopedia of Archaeal and Bacterial Type Strains, Phase II (KMG-II): from individual species to whole genera.</title>
        <authorList>
            <person name="Goeker M."/>
        </authorList>
    </citation>
    <scope>NUCLEOTIDE SEQUENCE [LARGE SCALE GENOMIC DNA]</scope>
    <source>
        <strain evidence="3 4">DSM 24859</strain>
    </source>
</reference>
<dbReference type="SUPFAM" id="SSF51735">
    <property type="entry name" value="NAD(P)-binding Rossmann-fold domains"/>
    <property type="match status" value="1"/>
</dbReference>
<dbReference type="InterPro" id="IPR036291">
    <property type="entry name" value="NAD(P)-bd_dom_sf"/>
</dbReference>
<accession>A0A2P8HLS7</accession>
<dbReference type="PANTHER" id="PTHR48107">
    <property type="entry name" value="NADPH-DEPENDENT ALDEHYDE REDUCTASE-LIKE PROTEIN, CHLOROPLASTIC-RELATED"/>
    <property type="match status" value="1"/>
</dbReference>
<keyword evidence="4" id="KW-1185">Reference proteome</keyword>
<dbReference type="PRINTS" id="PR00081">
    <property type="entry name" value="GDHRDH"/>
</dbReference>
<evidence type="ECO:0000256" key="1">
    <source>
        <dbReference type="ARBA" id="ARBA00006484"/>
    </source>
</evidence>
<dbReference type="Proteomes" id="UP000240971">
    <property type="component" value="Unassembled WGS sequence"/>
</dbReference>